<dbReference type="InterPro" id="IPR027417">
    <property type="entry name" value="P-loop_NTPase"/>
</dbReference>
<dbReference type="PANTHER" id="PTHR32114">
    <property type="entry name" value="ABC TRANSPORTER ABCH.3"/>
    <property type="match status" value="1"/>
</dbReference>
<dbReference type="Gene3D" id="3.40.50.300">
    <property type="entry name" value="P-loop containing nucleotide triphosphate hydrolases"/>
    <property type="match status" value="2"/>
</dbReference>
<dbReference type="GO" id="GO:0016887">
    <property type="term" value="F:ATP hydrolysis activity"/>
    <property type="evidence" value="ECO:0007669"/>
    <property type="project" value="InterPro"/>
</dbReference>
<organism evidence="7 8">
    <name type="scientific">Homoserinimonas hongtaonis</name>
    <dbReference type="NCBI Taxonomy" id="2079791"/>
    <lineage>
        <taxon>Bacteria</taxon>
        <taxon>Bacillati</taxon>
        <taxon>Actinomycetota</taxon>
        <taxon>Actinomycetes</taxon>
        <taxon>Micrococcales</taxon>
        <taxon>Microbacteriaceae</taxon>
        <taxon>Homoserinimonas</taxon>
    </lineage>
</organism>
<dbReference type="PANTHER" id="PTHR32114:SF2">
    <property type="entry name" value="ABC TRANSPORTER ABCH.3"/>
    <property type="match status" value="1"/>
</dbReference>
<proteinExistence type="inferred from homology"/>
<name>A0A2U1T0C8_9MICO</name>
<evidence type="ECO:0000313" key="7">
    <source>
        <dbReference type="EMBL" id="PWB97322.1"/>
    </source>
</evidence>
<evidence type="ECO:0000256" key="5">
    <source>
        <dbReference type="SAM" id="MobiDB-lite"/>
    </source>
</evidence>
<evidence type="ECO:0000256" key="1">
    <source>
        <dbReference type="ARBA" id="ARBA00006930"/>
    </source>
</evidence>
<evidence type="ECO:0000256" key="4">
    <source>
        <dbReference type="SAM" id="Coils"/>
    </source>
</evidence>
<feature type="region of interest" description="Disordered" evidence="5">
    <location>
        <begin position="223"/>
        <end position="244"/>
    </location>
</feature>
<dbReference type="SUPFAM" id="SSF52540">
    <property type="entry name" value="P-loop containing nucleoside triphosphate hydrolases"/>
    <property type="match status" value="1"/>
</dbReference>
<protein>
    <recommendedName>
        <fullName evidence="3">Nuclease SbcCD subunit C</fullName>
    </recommendedName>
</protein>
<dbReference type="Pfam" id="PF13558">
    <property type="entry name" value="SbcC_Walker_B"/>
    <property type="match status" value="1"/>
</dbReference>
<dbReference type="RefSeq" id="WP_108997335.1">
    <property type="nucleotide sequence ID" value="NZ_QEEX01000001.1"/>
</dbReference>
<gene>
    <name evidence="7" type="ORF">DF220_05380</name>
</gene>
<feature type="coiled-coil region" evidence="4">
    <location>
        <begin position="622"/>
        <end position="649"/>
    </location>
</feature>
<dbReference type="Pfam" id="PF13476">
    <property type="entry name" value="AAA_23"/>
    <property type="match status" value="1"/>
</dbReference>
<comment type="similarity">
    <text evidence="1">Belongs to the SMC family. SbcC subfamily.</text>
</comment>
<accession>A0A2U1T0C8</accession>
<evidence type="ECO:0000313" key="8">
    <source>
        <dbReference type="Proteomes" id="UP000244978"/>
    </source>
</evidence>
<comment type="caution">
    <text evidence="7">The sequence shown here is derived from an EMBL/GenBank/DDBJ whole genome shotgun (WGS) entry which is preliminary data.</text>
</comment>
<sequence length="1007" mass="106424">MRINTLVIAGFGPYKTPQRIDFDAFADDGIFLMAGKTGAGKSSILDAVCFALYNAVPRYEGTDKQLRSHHCDAGDPSYVTLEFTVGAERYRVHRSPDYERPAKRGGGMTTQKADAELAVWRDGDWHGIAARPVDVATELSGILGLTKDQFLQVILLAQNRFQQFLLAKNDERQALLQTLFGTQRFERYELAIVEQARSLEAQLGDAQEQRERDTERARGLLHGLAPLGGTTTTSEQAPSEHMPTGPSWFEHSLNIIDAHLVAVDGEVLAAFERASSAEEEHRIQVERRGLQRRRDDARAQLVALQAERENIANARRRLVSADHAAAVAPQSEALSRAERTATAAGSVEAQAREVWATLTAAGPAVGDGVGDGVESESLAAIIDESSRTLGALEDALDDESALPALDGEVRLHAAEVERLDAEIDRSAQRALLLPSLVEECSGHLTAALVDAARVSEAEARVERASAALAAASEAVSLGETLDAARRAELDASTANSLASSDLNDLLARRIGGFAGELAESLAPGEPCAVCGSTSHPAPAAPAEDAVTEADIDSARAALDRSVVALKAAEAAAREAGQLHAAALARADGKSVAELEGLLAEAVAAHASATAAVAESSLLAGRHATLTAELAELGSALQSLREQRDAADRSRSGLVERRAAIADRVARHRADYTSVAARSDALRATITAARTLLDAMTAHHNAVTARESAAQTLAEQLAQHGFESAEYAEGAAIAATERTALEQSIRAHERADDVARATLAEPELAGLPDEPIDATQAEASRDAARALLSEANSQRGIIAERHAQMHTLVSDVRSRSAETEALAAEYEQIAGLAAAVQGKGANTRRMRLETYVLAAQLEEIVAAANGRLRTMTAGRYELQHDDSVQFRKTQSGLGLAILDQHTGRARPTHSLSGGETFLASLALALGLAEVVTAQSGGITLDTLFVDEGFGSLDGDTLEIAMGTLDSLRAGGRTIGLISHVEAMKEQIPASLGIRVTDGGWSEIVQGAA</sequence>
<dbReference type="GO" id="GO:0006302">
    <property type="term" value="P:double-strand break repair"/>
    <property type="evidence" value="ECO:0007669"/>
    <property type="project" value="InterPro"/>
</dbReference>
<reference evidence="8" key="1">
    <citation type="submission" date="2018-04" db="EMBL/GenBank/DDBJ databases">
        <authorList>
            <person name="Liu S."/>
            <person name="Wang Z."/>
            <person name="Li J."/>
        </authorList>
    </citation>
    <scope>NUCLEOTIDE SEQUENCE [LARGE SCALE GENOMIC DNA]</scope>
    <source>
        <strain evidence="8">S1194</strain>
    </source>
</reference>
<dbReference type="AlphaFoldDB" id="A0A2U1T0C8"/>
<comment type="subunit">
    <text evidence="2">Heterodimer of SbcC and SbcD.</text>
</comment>
<dbReference type="Proteomes" id="UP000244978">
    <property type="component" value="Unassembled WGS sequence"/>
</dbReference>
<dbReference type="EMBL" id="QEEX01000001">
    <property type="protein sequence ID" value="PWB97322.1"/>
    <property type="molecule type" value="Genomic_DNA"/>
</dbReference>
<keyword evidence="4" id="KW-0175">Coiled coil</keyword>
<evidence type="ECO:0000259" key="6">
    <source>
        <dbReference type="Pfam" id="PF13476"/>
    </source>
</evidence>
<evidence type="ECO:0000256" key="3">
    <source>
        <dbReference type="ARBA" id="ARBA00013368"/>
    </source>
</evidence>
<keyword evidence="8" id="KW-1185">Reference proteome</keyword>
<feature type="domain" description="Rad50/SbcC-type AAA" evidence="6">
    <location>
        <begin position="6"/>
        <end position="209"/>
    </location>
</feature>
<evidence type="ECO:0000256" key="2">
    <source>
        <dbReference type="ARBA" id="ARBA00011322"/>
    </source>
</evidence>
<feature type="coiled-coil region" evidence="4">
    <location>
        <begin position="287"/>
        <end position="324"/>
    </location>
</feature>
<dbReference type="InterPro" id="IPR038729">
    <property type="entry name" value="Rad50/SbcC_AAA"/>
</dbReference>